<proteinExistence type="predicted"/>
<dbReference type="InterPro" id="IPR017452">
    <property type="entry name" value="GPCR_Rhodpsn_7TM"/>
</dbReference>
<evidence type="ECO:0000256" key="8">
    <source>
        <dbReference type="ARBA" id="ARBA00023224"/>
    </source>
</evidence>
<dbReference type="Proteomes" id="UP000007110">
    <property type="component" value="Unassembled WGS sequence"/>
</dbReference>
<dbReference type="KEGG" id="spu:115923021"/>
<evidence type="ECO:0000313" key="12">
    <source>
        <dbReference type="EnsemblMetazoa" id="XP_030838914"/>
    </source>
</evidence>
<dbReference type="EnsemblMetazoa" id="XM_030983054">
    <property type="protein sequence ID" value="XP_030838914"/>
    <property type="gene ID" value="LOC115923021"/>
</dbReference>
<dbReference type="PROSITE" id="PS50262">
    <property type="entry name" value="G_PROTEIN_RECEP_F1_2"/>
    <property type="match status" value="1"/>
</dbReference>
<evidence type="ECO:0000256" key="4">
    <source>
        <dbReference type="ARBA" id="ARBA00022989"/>
    </source>
</evidence>
<feature type="transmembrane region" description="Helical" evidence="9">
    <location>
        <begin position="105"/>
        <end position="125"/>
    </location>
</feature>
<evidence type="ECO:0000256" key="6">
    <source>
        <dbReference type="ARBA" id="ARBA00023136"/>
    </source>
</evidence>
<keyword evidence="3 9" id="KW-0812">Transmembrane</keyword>
<comment type="subcellular location">
    <subcellularLocation>
        <location evidence="1">Cell membrane</location>
        <topology evidence="1">Multi-pass membrane protein</topology>
    </subcellularLocation>
</comment>
<keyword evidence="13" id="KW-1185">Reference proteome</keyword>
<evidence type="ECO:0000256" key="1">
    <source>
        <dbReference type="ARBA" id="ARBA00004651"/>
    </source>
</evidence>
<dbReference type="InParanoid" id="A0A7M7NQ24"/>
<evidence type="ECO:0000256" key="5">
    <source>
        <dbReference type="ARBA" id="ARBA00023040"/>
    </source>
</evidence>
<dbReference type="SUPFAM" id="SSF81321">
    <property type="entry name" value="Family A G protein-coupled receptor-like"/>
    <property type="match status" value="1"/>
</dbReference>
<dbReference type="AlphaFoldDB" id="A0A7M7NQ24"/>
<evidence type="ECO:0000256" key="7">
    <source>
        <dbReference type="ARBA" id="ARBA00023170"/>
    </source>
</evidence>
<protein>
    <recommendedName>
        <fullName evidence="11">G-protein coupled receptors family 1 profile domain-containing protein</fullName>
    </recommendedName>
</protein>
<evidence type="ECO:0000313" key="13">
    <source>
        <dbReference type="Proteomes" id="UP000007110"/>
    </source>
</evidence>
<reference evidence="13" key="1">
    <citation type="submission" date="2015-02" db="EMBL/GenBank/DDBJ databases">
        <title>Genome sequencing for Strongylocentrotus purpuratus.</title>
        <authorList>
            <person name="Murali S."/>
            <person name="Liu Y."/>
            <person name="Vee V."/>
            <person name="English A."/>
            <person name="Wang M."/>
            <person name="Skinner E."/>
            <person name="Han Y."/>
            <person name="Muzny D.M."/>
            <person name="Worley K.C."/>
            <person name="Gibbs R.A."/>
        </authorList>
    </citation>
    <scope>NUCLEOTIDE SEQUENCE</scope>
</reference>
<keyword evidence="8" id="KW-0807">Transducer</keyword>
<keyword evidence="7" id="KW-0675">Receptor</keyword>
<evidence type="ECO:0000256" key="10">
    <source>
        <dbReference type="SAM" id="SignalP"/>
    </source>
</evidence>
<feature type="transmembrane region" description="Helical" evidence="9">
    <location>
        <begin position="67"/>
        <end position="85"/>
    </location>
</feature>
<name>A0A7M7NQ24_STRPU</name>
<evidence type="ECO:0000256" key="3">
    <source>
        <dbReference type="ARBA" id="ARBA00022692"/>
    </source>
</evidence>
<keyword evidence="6 9" id="KW-0472">Membrane</keyword>
<dbReference type="RefSeq" id="XP_030838914.1">
    <property type="nucleotide sequence ID" value="XM_030983054.1"/>
</dbReference>
<keyword evidence="5" id="KW-0297">G-protein coupled receptor</keyword>
<reference evidence="12" key="2">
    <citation type="submission" date="2021-01" db="UniProtKB">
        <authorList>
            <consortium name="EnsemblMetazoa"/>
        </authorList>
    </citation>
    <scope>IDENTIFICATION</scope>
</reference>
<evidence type="ECO:0000256" key="2">
    <source>
        <dbReference type="ARBA" id="ARBA00022475"/>
    </source>
</evidence>
<evidence type="ECO:0000259" key="11">
    <source>
        <dbReference type="PROSITE" id="PS50262"/>
    </source>
</evidence>
<dbReference type="GO" id="GO:0004930">
    <property type="term" value="F:G protein-coupled receptor activity"/>
    <property type="evidence" value="ECO:0007669"/>
    <property type="project" value="UniProtKB-KW"/>
</dbReference>
<dbReference type="GeneID" id="115923021"/>
<feature type="chain" id="PRO_5029738758" description="G-protein coupled receptors family 1 profile domain-containing protein" evidence="10">
    <location>
        <begin position="19"/>
        <end position="153"/>
    </location>
</feature>
<organism evidence="12 13">
    <name type="scientific">Strongylocentrotus purpuratus</name>
    <name type="common">Purple sea urchin</name>
    <dbReference type="NCBI Taxonomy" id="7668"/>
    <lineage>
        <taxon>Eukaryota</taxon>
        <taxon>Metazoa</taxon>
        <taxon>Echinodermata</taxon>
        <taxon>Eleutherozoa</taxon>
        <taxon>Echinozoa</taxon>
        <taxon>Echinoidea</taxon>
        <taxon>Euechinoidea</taxon>
        <taxon>Echinacea</taxon>
        <taxon>Camarodonta</taxon>
        <taxon>Echinidea</taxon>
        <taxon>Strongylocentrotidae</taxon>
        <taxon>Strongylocentrotus</taxon>
    </lineage>
</organism>
<dbReference type="OrthoDB" id="9615015at2759"/>
<dbReference type="Gene3D" id="1.20.1070.10">
    <property type="entry name" value="Rhodopsin 7-helix transmembrane proteins"/>
    <property type="match status" value="2"/>
</dbReference>
<dbReference type="GO" id="GO:0005886">
    <property type="term" value="C:plasma membrane"/>
    <property type="evidence" value="ECO:0007669"/>
    <property type="project" value="UniProtKB-SubCell"/>
</dbReference>
<dbReference type="Pfam" id="PF00001">
    <property type="entry name" value="7tm_1"/>
    <property type="match status" value="1"/>
</dbReference>
<dbReference type="InterPro" id="IPR000276">
    <property type="entry name" value="GPCR_Rhodpsn"/>
</dbReference>
<dbReference type="PANTHER" id="PTHR24248">
    <property type="entry name" value="ADRENERGIC RECEPTOR-RELATED G-PROTEIN COUPLED RECEPTOR"/>
    <property type="match status" value="1"/>
</dbReference>
<sequence length="153" mass="17247">MALNDLLVGMMALPSILASSLERWPFGQTFCKINGYLFGTSYKQRSRSTAESNKPEDAKRGFLDNKAIRTFLIITVTFTACWLPVTVARTLQASRAISLPAWIDFLVSWLSVANSFCNVFIYFFFNRSFKLAAKKMLAERFGCCQTSVMPVLT</sequence>
<feature type="signal peptide" evidence="10">
    <location>
        <begin position="1"/>
        <end position="18"/>
    </location>
</feature>
<accession>A0A7M7NQ24</accession>
<keyword evidence="10" id="KW-0732">Signal</keyword>
<evidence type="ECO:0000256" key="9">
    <source>
        <dbReference type="SAM" id="Phobius"/>
    </source>
</evidence>
<keyword evidence="4 9" id="KW-1133">Transmembrane helix</keyword>
<feature type="domain" description="G-protein coupled receptors family 1 profile" evidence="11">
    <location>
        <begin position="1"/>
        <end position="122"/>
    </location>
</feature>
<keyword evidence="2" id="KW-1003">Cell membrane</keyword>
<dbReference type="PRINTS" id="PR00237">
    <property type="entry name" value="GPCRRHODOPSN"/>
</dbReference>